<accession>A0A6J7WWQ4</accession>
<evidence type="ECO:0000313" key="1">
    <source>
        <dbReference type="EMBL" id="CAB5220574.1"/>
    </source>
</evidence>
<proteinExistence type="predicted"/>
<protein>
    <submittedName>
        <fullName evidence="1">Uncharacterized protein</fullName>
    </submittedName>
</protein>
<name>A0A6J7WWQ4_9CAUD</name>
<sequence>MSHNSFGPKYHQYPVFSQDDWATGGGLGFEGAQKRFTGFPQPRDVFEYALMGLPKVFPLTGEQITTDHIRPYLDSAASEIEMTLGLDISPVERDESFDYISGLFESNATGLKLQGWPATQVVELQLRFPHTQTASPYQTFTIPANWIALRRNRINVVASYGSALTANTTNATSATGIFSYIAGAARGAYQPAAISVRYVSGFESDRLPVVIADLIKTWAAWRFISDALAPMFPTNSVSVSIDGISQSAQTNMSELITRRLQAMDVKRQQQISAVTKVFGRTIKTAFIGT</sequence>
<organism evidence="1">
    <name type="scientific">uncultured Caudovirales phage</name>
    <dbReference type="NCBI Taxonomy" id="2100421"/>
    <lineage>
        <taxon>Viruses</taxon>
        <taxon>Duplodnaviria</taxon>
        <taxon>Heunggongvirae</taxon>
        <taxon>Uroviricota</taxon>
        <taxon>Caudoviricetes</taxon>
        <taxon>Peduoviridae</taxon>
        <taxon>Maltschvirus</taxon>
        <taxon>Maltschvirus maltsch</taxon>
    </lineage>
</organism>
<reference evidence="1" key="1">
    <citation type="submission" date="2020-05" db="EMBL/GenBank/DDBJ databases">
        <authorList>
            <person name="Chiriac C."/>
            <person name="Salcher M."/>
            <person name="Ghai R."/>
            <person name="Kavagutti S V."/>
        </authorList>
    </citation>
    <scope>NUCLEOTIDE SEQUENCE</scope>
</reference>
<dbReference type="EMBL" id="LR798292">
    <property type="protein sequence ID" value="CAB5220574.1"/>
    <property type="molecule type" value="Genomic_DNA"/>
</dbReference>
<gene>
    <name evidence="1" type="ORF">UFOVP244_7</name>
</gene>